<dbReference type="EMBL" id="JAQYXP010000004">
    <property type="protein sequence ID" value="MEN3237944.1"/>
    <property type="molecule type" value="Genomic_DNA"/>
</dbReference>
<accession>A0ABV0A3I1</accession>
<organism evidence="1 2">
    <name type="scientific">Methylobacterium ajmalii</name>
    <dbReference type="NCBI Taxonomy" id="2738439"/>
    <lineage>
        <taxon>Bacteria</taxon>
        <taxon>Pseudomonadati</taxon>
        <taxon>Pseudomonadota</taxon>
        <taxon>Alphaproteobacteria</taxon>
        <taxon>Hyphomicrobiales</taxon>
        <taxon>Methylobacteriaceae</taxon>
        <taxon>Methylobacterium</taxon>
    </lineage>
</organism>
<dbReference type="RefSeq" id="WP_346013454.1">
    <property type="nucleotide sequence ID" value="NZ_JAQYXP010000004.1"/>
</dbReference>
<comment type="caution">
    <text evidence="1">The sequence shown here is derived from an EMBL/GenBank/DDBJ whole genome shotgun (WGS) entry which is preliminary data.</text>
</comment>
<name>A0ABV0A3I1_9HYPH</name>
<sequence>MTSISAERIATRRQGTEYDSWFEPSEAERELRARIAAMSDDEVAALIAQEDAEVAALAERDQAYAAARLDHHSLQKDQVVRATGRGAHHDSHGVEVVDLAGDWRVVAVEVTSGCIHLEPASGQVNGALVRPEQIVR</sequence>
<evidence type="ECO:0000313" key="2">
    <source>
        <dbReference type="Proteomes" id="UP001407347"/>
    </source>
</evidence>
<gene>
    <name evidence="1" type="ORF">PUR29_31235</name>
</gene>
<reference evidence="1 2" key="1">
    <citation type="journal article" date="2023" name="PLoS ONE">
        <title>Complete genome assembly of Hawai'i environmental nontuberculous mycobacteria reveals unexpected co-isolation with methylobacteria.</title>
        <authorList>
            <person name="Hendrix J."/>
            <person name="Epperson L.E."/>
            <person name="Tong E.I."/>
            <person name="Chan Y.L."/>
            <person name="Hasan N.A."/>
            <person name="Dawrs S.N."/>
            <person name="Norton G.J."/>
            <person name="Virdi R."/>
            <person name="Crooks J.L."/>
            <person name="Chan E.D."/>
            <person name="Honda J.R."/>
            <person name="Strong M."/>
        </authorList>
    </citation>
    <scope>NUCLEOTIDE SEQUENCE [LARGE SCALE GENOMIC DNA]</scope>
    <source>
        <strain evidence="1 2">NJH_HI04-1</strain>
    </source>
</reference>
<proteinExistence type="predicted"/>
<evidence type="ECO:0000313" key="1">
    <source>
        <dbReference type="EMBL" id="MEN3237944.1"/>
    </source>
</evidence>
<protein>
    <submittedName>
        <fullName evidence="1">Uncharacterized protein</fullName>
    </submittedName>
</protein>
<keyword evidence="2" id="KW-1185">Reference proteome</keyword>
<dbReference type="Proteomes" id="UP001407347">
    <property type="component" value="Unassembled WGS sequence"/>
</dbReference>